<dbReference type="PANTHER" id="PTHR38686:SF1">
    <property type="entry name" value="APOLIPOPROTEIN N-ACYLTRANSFERASE"/>
    <property type="match status" value="1"/>
</dbReference>
<dbReference type="NCBIfam" id="TIGR00546">
    <property type="entry name" value="lnt"/>
    <property type="match status" value="1"/>
</dbReference>
<dbReference type="HAMAP" id="MF_01148">
    <property type="entry name" value="Lnt"/>
    <property type="match status" value="1"/>
</dbReference>
<dbReference type="Pfam" id="PF20154">
    <property type="entry name" value="LNT_N"/>
    <property type="match status" value="1"/>
</dbReference>
<sequence length="562" mass="64505">MAWPNLTVSGSYTKHKNRTLQLEKSIYKKIGLAPAILSGLLLGISFPSYPGIHLELLAWFGLVPLLLQLKELHSFREAFRQAYISMFLFVLASVWWISLSTVFGAVLTYFAQTFFMTVPVLVFFFLKERLGWKTALWALPFIWTAWEWLYLDMDISFGWLTLGNSQANLFWLVQYVDLFGTWAISFWLILFNVLLVMALEKWESDWKSAGFLKDAAKIGGAMLLLPLVYSAAIFLQADENSAERKVRVSIIQPNIDPFAKWETMTRHEILTRHLEMSDSVVAEQKPDMLVWPETTIPYFILLPNATRYREKLFSAVKKWSTPVLTGFSDAVFYADSTLRKPGAKYDRRKKQYYDTFNSAMLVRPDTNWPEVFHKIQLVPFAERVPYMEYVPFLSFATVELAGISSWGQGDEMKVFSFQTSAGDSVRVSCLICYESIYPGFTAEYAARGAEFLTVITNDGWFSKSYGPYQHAAFARLRSIETRRAMARCANTGISFFIDKYGRTYGEIPWWEALSTTEPLALSSEKSFYVRHIDLFPKLCSAMTILILTAAIGLPYWNRLGKK</sequence>
<evidence type="ECO:0000256" key="1">
    <source>
        <dbReference type="ARBA" id="ARBA00004651"/>
    </source>
</evidence>
<protein>
    <recommendedName>
        <fullName evidence="9">Apolipoprotein N-acyltransferase</fullName>
        <shortName evidence="9">ALP N-acyltransferase</shortName>
        <ecNumber evidence="9">2.3.1.269</ecNumber>
    </recommendedName>
</protein>
<dbReference type="Gene3D" id="3.60.110.10">
    <property type="entry name" value="Carbon-nitrogen hydrolase"/>
    <property type="match status" value="1"/>
</dbReference>
<keyword evidence="3 9" id="KW-1003">Cell membrane</keyword>
<dbReference type="InterPro" id="IPR036526">
    <property type="entry name" value="C-N_Hydrolase_sf"/>
</dbReference>
<feature type="domain" description="CN hydrolase" evidence="10">
    <location>
        <begin position="251"/>
        <end position="521"/>
    </location>
</feature>
<dbReference type="PROSITE" id="PS50263">
    <property type="entry name" value="CN_HYDROLASE"/>
    <property type="match status" value="1"/>
</dbReference>
<dbReference type="AlphaFoldDB" id="B3QW65"/>
<feature type="transmembrane region" description="Helical" evidence="9">
    <location>
        <begin position="81"/>
        <end position="99"/>
    </location>
</feature>
<keyword evidence="4 9" id="KW-0808">Transferase</keyword>
<dbReference type="STRING" id="517418.Ctha_0709"/>
<evidence type="ECO:0000256" key="9">
    <source>
        <dbReference type="HAMAP-Rule" id="MF_01148"/>
    </source>
</evidence>
<keyword evidence="7 9" id="KW-0472">Membrane</keyword>
<accession>B3QW65</accession>
<keyword evidence="9" id="KW-0997">Cell inner membrane</keyword>
<keyword evidence="11" id="KW-0449">Lipoprotein</keyword>
<comment type="pathway">
    <text evidence="9">Protein modification; lipoprotein biosynthesis (N-acyl transfer).</text>
</comment>
<dbReference type="InterPro" id="IPR045378">
    <property type="entry name" value="LNT_N"/>
</dbReference>
<organism evidence="11 12">
    <name type="scientific">Chloroherpeton thalassium (strain ATCC 35110 / GB-78)</name>
    <dbReference type="NCBI Taxonomy" id="517418"/>
    <lineage>
        <taxon>Bacteria</taxon>
        <taxon>Pseudomonadati</taxon>
        <taxon>Chlorobiota</taxon>
        <taxon>Chlorobiia</taxon>
        <taxon>Chlorobiales</taxon>
        <taxon>Chloroherpetonaceae</taxon>
        <taxon>Chloroherpeton</taxon>
    </lineage>
</organism>
<keyword evidence="12" id="KW-1185">Reference proteome</keyword>
<comment type="catalytic activity">
    <reaction evidence="9">
        <text>N-terminal S-1,2-diacyl-sn-glyceryl-L-cysteinyl-[lipoprotein] + a glycerophospholipid = N-acyl-S-1,2-diacyl-sn-glyceryl-L-cysteinyl-[lipoprotein] + a 2-acyl-sn-glycero-3-phospholipid + H(+)</text>
        <dbReference type="Rhea" id="RHEA:48228"/>
        <dbReference type="Rhea" id="RHEA-COMP:14681"/>
        <dbReference type="Rhea" id="RHEA-COMP:14684"/>
        <dbReference type="ChEBI" id="CHEBI:15378"/>
        <dbReference type="ChEBI" id="CHEBI:136912"/>
        <dbReference type="ChEBI" id="CHEBI:140656"/>
        <dbReference type="ChEBI" id="CHEBI:140657"/>
        <dbReference type="ChEBI" id="CHEBI:140660"/>
        <dbReference type="EC" id="2.3.1.269"/>
    </reaction>
</comment>
<dbReference type="InterPro" id="IPR004563">
    <property type="entry name" value="Apolipo_AcylTrfase"/>
</dbReference>
<feature type="transmembrane region" description="Helical" evidence="9">
    <location>
        <begin position="26"/>
        <end position="46"/>
    </location>
</feature>
<keyword evidence="5 9" id="KW-0812">Transmembrane</keyword>
<proteinExistence type="inferred from homology"/>
<dbReference type="GO" id="GO:0005886">
    <property type="term" value="C:plasma membrane"/>
    <property type="evidence" value="ECO:0007669"/>
    <property type="project" value="UniProtKB-SubCell"/>
</dbReference>
<comment type="subcellular location">
    <subcellularLocation>
        <location evidence="9">Cell inner membrane</location>
        <topology evidence="9">Multi-pass membrane protein</topology>
    </subcellularLocation>
    <subcellularLocation>
        <location evidence="1">Cell membrane</location>
        <topology evidence="1">Multi-pass membrane protein</topology>
    </subcellularLocation>
</comment>
<feature type="transmembrane region" description="Helical" evidence="9">
    <location>
        <begin position="534"/>
        <end position="556"/>
    </location>
</feature>
<evidence type="ECO:0000313" key="11">
    <source>
        <dbReference type="EMBL" id="ACF13178.1"/>
    </source>
</evidence>
<dbReference type="GO" id="GO:0016410">
    <property type="term" value="F:N-acyltransferase activity"/>
    <property type="evidence" value="ECO:0007669"/>
    <property type="project" value="UniProtKB-UniRule"/>
</dbReference>
<evidence type="ECO:0000256" key="7">
    <source>
        <dbReference type="ARBA" id="ARBA00023136"/>
    </source>
</evidence>
<evidence type="ECO:0000256" key="2">
    <source>
        <dbReference type="ARBA" id="ARBA00010065"/>
    </source>
</evidence>
<feature type="transmembrane region" description="Helical" evidence="9">
    <location>
        <begin position="52"/>
        <end position="69"/>
    </location>
</feature>
<dbReference type="InterPro" id="IPR003010">
    <property type="entry name" value="C-N_Hydrolase"/>
</dbReference>
<dbReference type="GO" id="GO:0042158">
    <property type="term" value="P:lipoprotein biosynthetic process"/>
    <property type="evidence" value="ECO:0007669"/>
    <property type="project" value="UniProtKB-UniRule"/>
</dbReference>
<keyword evidence="6 9" id="KW-1133">Transmembrane helix</keyword>
<dbReference type="Pfam" id="PF00795">
    <property type="entry name" value="CN_hydrolase"/>
    <property type="match status" value="1"/>
</dbReference>
<feature type="transmembrane region" description="Helical" evidence="9">
    <location>
        <begin position="171"/>
        <end position="197"/>
    </location>
</feature>
<comment type="similarity">
    <text evidence="2 9">Belongs to the CN hydrolase family. Apolipoprotein N-acyltransferase subfamily.</text>
</comment>
<dbReference type="Proteomes" id="UP000001208">
    <property type="component" value="Chromosome"/>
</dbReference>
<dbReference type="EC" id="2.3.1.269" evidence="9"/>
<dbReference type="EMBL" id="CP001100">
    <property type="protein sequence ID" value="ACF13178.1"/>
    <property type="molecule type" value="Genomic_DNA"/>
</dbReference>
<gene>
    <name evidence="9" type="primary">lnt</name>
    <name evidence="11" type="ordered locus">Ctha_0709</name>
</gene>
<dbReference type="CDD" id="cd07571">
    <property type="entry name" value="ALP_N-acyl_transferase"/>
    <property type="match status" value="1"/>
</dbReference>
<dbReference type="SUPFAM" id="SSF56317">
    <property type="entry name" value="Carbon-nitrogen hydrolase"/>
    <property type="match status" value="1"/>
</dbReference>
<feature type="transmembrane region" description="Helical" evidence="9">
    <location>
        <begin position="105"/>
        <end position="126"/>
    </location>
</feature>
<evidence type="ECO:0000256" key="3">
    <source>
        <dbReference type="ARBA" id="ARBA00022475"/>
    </source>
</evidence>
<name>B3QW65_CHLT3</name>
<comment type="function">
    <text evidence="9">Catalyzes the phospholipid dependent N-acylation of the N-terminal cysteine of apolipoprotein, the last step in lipoprotein maturation.</text>
</comment>
<evidence type="ECO:0000313" key="12">
    <source>
        <dbReference type="Proteomes" id="UP000001208"/>
    </source>
</evidence>
<evidence type="ECO:0000256" key="4">
    <source>
        <dbReference type="ARBA" id="ARBA00022679"/>
    </source>
</evidence>
<dbReference type="KEGG" id="cts:Ctha_0709"/>
<dbReference type="eggNOG" id="COG0815">
    <property type="taxonomic scope" value="Bacteria"/>
</dbReference>
<reference evidence="11 12" key="1">
    <citation type="submission" date="2008-06" db="EMBL/GenBank/DDBJ databases">
        <title>Complete sequence of Chloroherpeton thalassium ATCC 35110.</title>
        <authorList>
            <consortium name="US DOE Joint Genome Institute"/>
            <person name="Lucas S."/>
            <person name="Copeland A."/>
            <person name="Lapidus A."/>
            <person name="Glavina del Rio T."/>
            <person name="Dalin E."/>
            <person name="Tice H."/>
            <person name="Bruce D."/>
            <person name="Goodwin L."/>
            <person name="Pitluck S."/>
            <person name="Schmutz J."/>
            <person name="Larimer F."/>
            <person name="Land M."/>
            <person name="Hauser L."/>
            <person name="Kyrpides N."/>
            <person name="Mikhailova N."/>
            <person name="Liu Z."/>
            <person name="Li T."/>
            <person name="Zhao F."/>
            <person name="Overmann J."/>
            <person name="Bryant D.A."/>
            <person name="Richardson P."/>
        </authorList>
    </citation>
    <scope>NUCLEOTIDE SEQUENCE [LARGE SCALE GENOMIC DNA]</scope>
    <source>
        <strain evidence="12">ATCC 35110 / GB-78</strain>
    </source>
</reference>
<evidence type="ECO:0000256" key="5">
    <source>
        <dbReference type="ARBA" id="ARBA00022692"/>
    </source>
</evidence>
<dbReference type="HOGENOM" id="CLU_019563_1_2_10"/>
<dbReference type="UniPathway" id="UPA00666"/>
<evidence type="ECO:0000259" key="10">
    <source>
        <dbReference type="PROSITE" id="PS50263"/>
    </source>
</evidence>
<evidence type="ECO:0000256" key="8">
    <source>
        <dbReference type="ARBA" id="ARBA00023315"/>
    </source>
</evidence>
<keyword evidence="8 9" id="KW-0012">Acyltransferase</keyword>
<dbReference type="PANTHER" id="PTHR38686">
    <property type="entry name" value="APOLIPOPROTEIN N-ACYLTRANSFERASE"/>
    <property type="match status" value="1"/>
</dbReference>
<feature type="transmembrane region" description="Helical" evidence="9">
    <location>
        <begin position="218"/>
        <end position="237"/>
    </location>
</feature>
<evidence type="ECO:0000256" key="6">
    <source>
        <dbReference type="ARBA" id="ARBA00022989"/>
    </source>
</evidence>